<accession>A0A8T3VLK5</accession>
<dbReference type="RefSeq" id="WP_303737289.1">
    <property type="nucleotide sequence ID" value="NZ_SUTE01000061.1"/>
</dbReference>
<dbReference type="AlphaFoldDB" id="A0A8T3VLK5"/>
<name>A0A8T3VLK5_9EURY</name>
<protein>
    <submittedName>
        <fullName evidence="1">Uncharacterized protein</fullName>
    </submittedName>
</protein>
<reference evidence="1" key="1">
    <citation type="submission" date="2019-04" db="EMBL/GenBank/DDBJ databases">
        <title>Evolution of Biomass-Degrading Anaerobic Consortia Revealed by Metagenomics.</title>
        <authorList>
            <person name="Peng X."/>
        </authorList>
    </citation>
    <scope>NUCLEOTIDE SEQUENCE</scope>
    <source>
        <strain evidence="1">SIG12</strain>
    </source>
</reference>
<sequence>MVLTKSQILNGINETKERYIKSKDDTVALRPLSNGEWNKIEEIENEAIGEYTTTERAKNRSRRKQIQSQMEAQAKINVKETGKASAKAKIEAVFLSLDNDVYKDDPFTRDEVEAMGRRVFDEIYDQVRIISGLDDDDLEKEVKDFPEDE</sequence>
<dbReference type="EMBL" id="SUTE01000061">
    <property type="protein sequence ID" value="MBE6505641.1"/>
    <property type="molecule type" value="Genomic_DNA"/>
</dbReference>
<evidence type="ECO:0000313" key="1">
    <source>
        <dbReference type="EMBL" id="MBE6505641.1"/>
    </source>
</evidence>
<dbReference type="Proteomes" id="UP000762703">
    <property type="component" value="Unassembled WGS sequence"/>
</dbReference>
<proteinExistence type="predicted"/>
<organism evidence="1 2">
    <name type="scientific">Methanobrevibacter millerae</name>
    <dbReference type="NCBI Taxonomy" id="230361"/>
    <lineage>
        <taxon>Archaea</taxon>
        <taxon>Methanobacteriati</taxon>
        <taxon>Methanobacteriota</taxon>
        <taxon>Methanomada group</taxon>
        <taxon>Methanobacteria</taxon>
        <taxon>Methanobacteriales</taxon>
        <taxon>Methanobacteriaceae</taxon>
        <taxon>Methanobrevibacter</taxon>
    </lineage>
</organism>
<comment type="caution">
    <text evidence="1">The sequence shown here is derived from an EMBL/GenBank/DDBJ whole genome shotgun (WGS) entry which is preliminary data.</text>
</comment>
<evidence type="ECO:0000313" key="2">
    <source>
        <dbReference type="Proteomes" id="UP000762703"/>
    </source>
</evidence>
<gene>
    <name evidence="1" type="ORF">E7Z73_07885</name>
</gene>